<dbReference type="GO" id="GO:0005615">
    <property type="term" value="C:extracellular space"/>
    <property type="evidence" value="ECO:0007669"/>
    <property type="project" value="TreeGrafter"/>
</dbReference>
<feature type="region of interest" description="Disordered" evidence="1">
    <location>
        <begin position="22"/>
        <end position="54"/>
    </location>
</feature>
<dbReference type="PANTHER" id="PTHR35353">
    <property type="entry name" value="OSTEOCRIN"/>
    <property type="match status" value="1"/>
</dbReference>
<dbReference type="CTD" id="344901"/>
<reference evidence="3" key="1">
    <citation type="submission" date="2025-08" db="UniProtKB">
        <authorList>
            <consortium name="RefSeq"/>
        </authorList>
    </citation>
    <scope>IDENTIFICATION</scope>
    <source>
        <tissue evidence="3">Liver</tissue>
    </source>
</reference>
<accession>A0A9F5MSL4</accession>
<dbReference type="KEGG" id="pbi:112541007"/>
<dbReference type="InterPro" id="IPR021088">
    <property type="entry name" value="Osteocrin"/>
</dbReference>
<keyword evidence="2" id="KW-1185">Reference proteome</keyword>
<name>A0A9F5MSL4_PYTBI</name>
<dbReference type="OrthoDB" id="9900165at2759"/>
<proteinExistence type="predicted"/>
<dbReference type="GO" id="GO:0009755">
    <property type="term" value="P:hormone-mediated signaling pathway"/>
    <property type="evidence" value="ECO:0007669"/>
    <property type="project" value="TreeGrafter"/>
</dbReference>
<gene>
    <name evidence="3" type="primary">OSTN</name>
</gene>
<dbReference type="PANTHER" id="PTHR35353:SF1">
    <property type="entry name" value="OSTEOCRIN"/>
    <property type="match status" value="1"/>
</dbReference>
<dbReference type="Pfam" id="PF11037">
    <property type="entry name" value="Musclin"/>
    <property type="match status" value="1"/>
</dbReference>
<dbReference type="RefSeq" id="XP_025024364.1">
    <property type="nucleotide sequence ID" value="XM_025168596.1"/>
</dbReference>
<evidence type="ECO:0000313" key="3">
    <source>
        <dbReference type="RefSeq" id="XP_025024364.1"/>
    </source>
</evidence>
<dbReference type="AlphaFoldDB" id="A0A9F5MSL4"/>
<dbReference type="OMA" id="MVAHFLG"/>
<dbReference type="GO" id="GO:0005102">
    <property type="term" value="F:signaling receptor binding"/>
    <property type="evidence" value="ECO:0007669"/>
    <property type="project" value="TreeGrafter"/>
</dbReference>
<organism evidence="2 3">
    <name type="scientific">Python bivittatus</name>
    <name type="common">Burmese python</name>
    <name type="synonym">Python molurus bivittatus</name>
    <dbReference type="NCBI Taxonomy" id="176946"/>
    <lineage>
        <taxon>Eukaryota</taxon>
        <taxon>Metazoa</taxon>
        <taxon>Chordata</taxon>
        <taxon>Craniata</taxon>
        <taxon>Vertebrata</taxon>
        <taxon>Euteleostomi</taxon>
        <taxon>Lepidosauria</taxon>
        <taxon>Squamata</taxon>
        <taxon>Bifurcata</taxon>
        <taxon>Unidentata</taxon>
        <taxon>Episquamata</taxon>
        <taxon>Toxicofera</taxon>
        <taxon>Serpentes</taxon>
        <taxon>Henophidia</taxon>
        <taxon>Pythonidae</taxon>
        <taxon>Python</taxon>
    </lineage>
</organism>
<evidence type="ECO:0000256" key="1">
    <source>
        <dbReference type="SAM" id="MobiDB-lite"/>
    </source>
</evidence>
<sequence length="131" mass="14355">MEVPLIKGRNVLDAVLPVDSRIRRPDPSAPVAAQESRPGPGRARGRLPPPREEKSATDLVAKILLLNELVSLENDVFETKKKRSFSGFGSPLDRLSVGLKAKQRKAVELPKKRFGIPLDRIGVNRLSGSRG</sequence>
<evidence type="ECO:0000313" key="2">
    <source>
        <dbReference type="Proteomes" id="UP000695026"/>
    </source>
</evidence>
<protein>
    <submittedName>
        <fullName evidence="3">Osteocrin</fullName>
    </submittedName>
</protein>
<dbReference type="Proteomes" id="UP000695026">
    <property type="component" value="Unplaced"/>
</dbReference>
<dbReference type="GeneID" id="112541007"/>